<gene>
    <name evidence="1" type="ORF">S12H4_07487</name>
</gene>
<reference evidence="1" key="1">
    <citation type="journal article" date="2014" name="Front. Microbiol.">
        <title>High frequency of phylogenetically diverse reductive dehalogenase-homologous genes in deep subseafloor sedimentary metagenomes.</title>
        <authorList>
            <person name="Kawai M."/>
            <person name="Futagami T."/>
            <person name="Toyoda A."/>
            <person name="Takaki Y."/>
            <person name="Nishi S."/>
            <person name="Hori S."/>
            <person name="Arai W."/>
            <person name="Tsubouchi T."/>
            <person name="Morono Y."/>
            <person name="Uchiyama I."/>
            <person name="Ito T."/>
            <person name="Fujiyama A."/>
            <person name="Inagaki F."/>
            <person name="Takami H."/>
        </authorList>
    </citation>
    <scope>NUCLEOTIDE SEQUENCE</scope>
    <source>
        <strain evidence="1">Expedition CK06-06</strain>
    </source>
</reference>
<proteinExistence type="predicted"/>
<comment type="caution">
    <text evidence="1">The sequence shown here is derived from an EMBL/GenBank/DDBJ whole genome shotgun (WGS) entry which is preliminary data.</text>
</comment>
<organism evidence="1">
    <name type="scientific">marine sediment metagenome</name>
    <dbReference type="NCBI Taxonomy" id="412755"/>
    <lineage>
        <taxon>unclassified sequences</taxon>
        <taxon>metagenomes</taxon>
        <taxon>ecological metagenomes</taxon>
    </lineage>
</organism>
<dbReference type="AlphaFoldDB" id="X1RA46"/>
<protein>
    <submittedName>
        <fullName evidence="1">Uncharacterized protein</fullName>
    </submittedName>
</protein>
<evidence type="ECO:0000313" key="1">
    <source>
        <dbReference type="EMBL" id="GAI59995.1"/>
    </source>
</evidence>
<accession>X1RA46</accession>
<name>X1RA46_9ZZZZ</name>
<dbReference type="EMBL" id="BARW01002770">
    <property type="protein sequence ID" value="GAI59995.1"/>
    <property type="molecule type" value="Genomic_DNA"/>
</dbReference>
<feature type="non-terminal residue" evidence="1">
    <location>
        <position position="1"/>
    </location>
</feature>
<sequence>GMDQFWSTLAIYPGGISPSSGEKILKWRKWDVFLFIKKPSFLVK</sequence>